<feature type="signal peptide" evidence="2">
    <location>
        <begin position="1"/>
        <end position="25"/>
    </location>
</feature>
<name>A0A8B9NHL5_9AVES</name>
<feature type="transmembrane region" description="Helical" evidence="1">
    <location>
        <begin position="76"/>
        <end position="95"/>
    </location>
</feature>
<keyword evidence="1" id="KW-0472">Membrane</keyword>
<evidence type="ECO:0000256" key="1">
    <source>
        <dbReference type="SAM" id="Phobius"/>
    </source>
</evidence>
<evidence type="ECO:0000313" key="3">
    <source>
        <dbReference type="Ensembl" id="ENSANIP00000021884.1"/>
    </source>
</evidence>
<keyword evidence="1" id="KW-0812">Transmembrane</keyword>
<dbReference type="AlphaFoldDB" id="A0A8B9NHL5"/>
<reference evidence="3" key="1">
    <citation type="submission" date="2025-08" db="UniProtKB">
        <authorList>
            <consortium name="Ensembl"/>
        </authorList>
    </citation>
    <scope>IDENTIFICATION</scope>
</reference>
<evidence type="ECO:0000256" key="2">
    <source>
        <dbReference type="SAM" id="SignalP"/>
    </source>
</evidence>
<dbReference type="Proteomes" id="UP000694541">
    <property type="component" value="Unplaced"/>
</dbReference>
<sequence>MGAGGGVSHLLLVQHLLLELLHDLALLVDLIRGGLGGALEAAISPSSAGMGWMGSPPRRQGPPSPLRQRLSSASSFPMVSFSALFFSFSFSYFFFHCSAVSSRFTDAVFLIGHPDTPRPLPYLCPNMRVDLVSASL</sequence>
<organism evidence="3 4">
    <name type="scientific">Accipiter nisus</name>
    <name type="common">Eurasian sparrowhawk</name>
    <dbReference type="NCBI Taxonomy" id="211598"/>
    <lineage>
        <taxon>Eukaryota</taxon>
        <taxon>Metazoa</taxon>
        <taxon>Chordata</taxon>
        <taxon>Craniata</taxon>
        <taxon>Vertebrata</taxon>
        <taxon>Euteleostomi</taxon>
        <taxon>Archelosauria</taxon>
        <taxon>Archosauria</taxon>
        <taxon>Dinosauria</taxon>
        <taxon>Saurischia</taxon>
        <taxon>Theropoda</taxon>
        <taxon>Coelurosauria</taxon>
        <taxon>Aves</taxon>
        <taxon>Neognathae</taxon>
        <taxon>Neoaves</taxon>
        <taxon>Telluraves</taxon>
        <taxon>Accipitrimorphae</taxon>
        <taxon>Accipitriformes</taxon>
        <taxon>Accipitridae</taxon>
        <taxon>Accipitrinae</taxon>
        <taxon>Accipiter</taxon>
    </lineage>
</organism>
<keyword evidence="1" id="KW-1133">Transmembrane helix</keyword>
<keyword evidence="4" id="KW-1185">Reference proteome</keyword>
<protein>
    <submittedName>
        <fullName evidence="3">Uncharacterized protein</fullName>
    </submittedName>
</protein>
<proteinExistence type="predicted"/>
<reference evidence="3" key="2">
    <citation type="submission" date="2025-09" db="UniProtKB">
        <authorList>
            <consortium name="Ensembl"/>
        </authorList>
    </citation>
    <scope>IDENTIFICATION</scope>
</reference>
<dbReference type="Ensembl" id="ENSANIT00000022607.1">
    <property type="protein sequence ID" value="ENSANIP00000021884.1"/>
    <property type="gene ID" value="ENSANIG00000014872.1"/>
</dbReference>
<feature type="chain" id="PRO_5034934486" evidence="2">
    <location>
        <begin position="26"/>
        <end position="136"/>
    </location>
</feature>
<accession>A0A8B9NHL5</accession>
<keyword evidence="2" id="KW-0732">Signal</keyword>
<evidence type="ECO:0000313" key="4">
    <source>
        <dbReference type="Proteomes" id="UP000694541"/>
    </source>
</evidence>